<dbReference type="SUPFAM" id="SSF51182">
    <property type="entry name" value="RmlC-like cupins"/>
    <property type="match status" value="1"/>
</dbReference>
<dbReference type="PANTHER" id="PTHR38599">
    <property type="entry name" value="CUPIN DOMAIN PROTEIN (AFU_ORTHOLOGUE AFUA_3G13620)"/>
    <property type="match status" value="1"/>
</dbReference>
<dbReference type="EMBL" id="MDEO01000036">
    <property type="protein sequence ID" value="OCX13231.1"/>
    <property type="molecule type" value="Genomic_DNA"/>
</dbReference>
<dbReference type="AlphaFoldDB" id="A0A1C2DEN7"/>
<dbReference type="Proteomes" id="UP000094412">
    <property type="component" value="Unassembled WGS sequence"/>
</dbReference>
<gene>
    <name evidence="2" type="ORF">QV13_27310</name>
</gene>
<name>A0A1C2DEN7_9HYPH</name>
<proteinExistence type="predicted"/>
<evidence type="ECO:0000313" key="2">
    <source>
        <dbReference type="EMBL" id="OCX13231.1"/>
    </source>
</evidence>
<feature type="domain" description="Cupin type-2" evidence="1">
    <location>
        <begin position="57"/>
        <end position="123"/>
    </location>
</feature>
<dbReference type="InterPro" id="IPR011051">
    <property type="entry name" value="RmlC_Cupin_sf"/>
</dbReference>
<dbReference type="Pfam" id="PF07883">
    <property type="entry name" value="Cupin_2"/>
    <property type="match status" value="1"/>
</dbReference>
<organism evidence="2 3">
    <name type="scientific">Mesorhizobium hungaricum</name>
    <dbReference type="NCBI Taxonomy" id="1566387"/>
    <lineage>
        <taxon>Bacteria</taxon>
        <taxon>Pseudomonadati</taxon>
        <taxon>Pseudomonadota</taxon>
        <taxon>Alphaproteobacteria</taxon>
        <taxon>Hyphomicrobiales</taxon>
        <taxon>Phyllobacteriaceae</taxon>
        <taxon>Mesorhizobium</taxon>
    </lineage>
</organism>
<reference evidence="2 3" key="1">
    <citation type="submission" date="2016-08" db="EMBL/GenBank/DDBJ databases">
        <title>Whole genome sequence of Mesorhizobium sp. strain UASWS1009 isolated from industrial sewage.</title>
        <authorList>
            <person name="Crovadore J."/>
            <person name="Calmin G."/>
            <person name="Chablais R."/>
            <person name="Cochard B."/>
            <person name="Lefort F."/>
        </authorList>
    </citation>
    <scope>NUCLEOTIDE SEQUENCE [LARGE SCALE GENOMIC DNA]</scope>
    <source>
        <strain evidence="2 3">UASWS1009</strain>
    </source>
</reference>
<accession>A0A1C2DEN7</accession>
<sequence>MEEAMHKTMATRDAIAGMTVGITTSAQLSGAAKLSVVHREKTTGMPMEEMQEIRVLLARLDPGDCTPRHSHRHPVTVYMLEGTFTLELDGRTPVEVKAGEVFVEPPHIAMTGRNLSAGTPARMAIFYVSKPDTPFADPVA</sequence>
<keyword evidence="3" id="KW-1185">Reference proteome</keyword>
<dbReference type="Gene3D" id="2.60.120.10">
    <property type="entry name" value="Jelly Rolls"/>
    <property type="match status" value="1"/>
</dbReference>
<dbReference type="InterPro" id="IPR014710">
    <property type="entry name" value="RmlC-like_jellyroll"/>
</dbReference>
<dbReference type="STRING" id="1566387.QV13_27310"/>
<evidence type="ECO:0000259" key="1">
    <source>
        <dbReference type="Pfam" id="PF07883"/>
    </source>
</evidence>
<evidence type="ECO:0000313" key="3">
    <source>
        <dbReference type="Proteomes" id="UP000094412"/>
    </source>
</evidence>
<comment type="caution">
    <text evidence="2">The sequence shown here is derived from an EMBL/GenBank/DDBJ whole genome shotgun (WGS) entry which is preliminary data.</text>
</comment>
<protein>
    <recommendedName>
        <fullName evidence="1">Cupin type-2 domain-containing protein</fullName>
    </recommendedName>
</protein>
<dbReference type="InterPro" id="IPR013096">
    <property type="entry name" value="Cupin_2"/>
</dbReference>
<dbReference type="PANTHER" id="PTHR38599:SF1">
    <property type="entry name" value="CUPIN DOMAIN PROTEIN (AFU_ORTHOLOGUE AFUA_3G13620)"/>
    <property type="match status" value="1"/>
</dbReference>